<evidence type="ECO:0000256" key="1">
    <source>
        <dbReference type="ARBA" id="ARBA00004496"/>
    </source>
</evidence>
<evidence type="ECO:0000256" key="7">
    <source>
        <dbReference type="ARBA" id="ARBA00022691"/>
    </source>
</evidence>
<organism evidence="13 14">
    <name type="scientific">Candidatus Harrisonbacteria bacterium RIFCSPLOWO2_02_FULL_45_10c</name>
    <dbReference type="NCBI Taxonomy" id="1798410"/>
    <lineage>
        <taxon>Bacteria</taxon>
        <taxon>Candidatus Harrisoniibacteriota</taxon>
    </lineage>
</organism>
<dbReference type="Proteomes" id="UP000176284">
    <property type="component" value="Unassembled WGS sequence"/>
</dbReference>
<evidence type="ECO:0000256" key="6">
    <source>
        <dbReference type="ARBA" id="ARBA00022679"/>
    </source>
</evidence>
<dbReference type="NCBIfam" id="TIGR00046">
    <property type="entry name" value="RsmE family RNA methyltransferase"/>
    <property type="match status" value="1"/>
</dbReference>
<dbReference type="SUPFAM" id="SSF88697">
    <property type="entry name" value="PUA domain-like"/>
    <property type="match status" value="1"/>
</dbReference>
<gene>
    <name evidence="13" type="ORF">A3H63_01105</name>
</gene>
<evidence type="ECO:0000313" key="13">
    <source>
        <dbReference type="EMBL" id="OGY67848.1"/>
    </source>
</evidence>
<dbReference type="InterPro" id="IPR029026">
    <property type="entry name" value="tRNA_m1G_MTases_N"/>
</dbReference>
<feature type="domain" description="Ribosomal RNA small subunit methyltransferase E PUA-like" evidence="12">
    <location>
        <begin position="25"/>
        <end position="62"/>
    </location>
</feature>
<keyword evidence="6 10" id="KW-0808">Transferase</keyword>
<dbReference type="GO" id="GO:0070042">
    <property type="term" value="F:rRNA (uridine-N3-)-methyltransferase activity"/>
    <property type="evidence" value="ECO:0007669"/>
    <property type="project" value="TreeGrafter"/>
</dbReference>
<dbReference type="PANTHER" id="PTHR30027:SF3">
    <property type="entry name" value="16S RRNA (URACIL(1498)-N(3))-METHYLTRANSFERASE"/>
    <property type="match status" value="1"/>
</dbReference>
<comment type="similarity">
    <text evidence="2 10">Belongs to the RNA methyltransferase RsmE family.</text>
</comment>
<dbReference type="Gene3D" id="3.40.1280.10">
    <property type="match status" value="1"/>
</dbReference>
<feature type="domain" description="Ribosomal RNA small subunit methyltransferase E methyltransferase" evidence="11">
    <location>
        <begin position="74"/>
        <end position="228"/>
    </location>
</feature>
<reference evidence="13 14" key="1">
    <citation type="journal article" date="2016" name="Nat. Commun.">
        <title>Thousands of microbial genomes shed light on interconnected biogeochemical processes in an aquifer system.</title>
        <authorList>
            <person name="Anantharaman K."/>
            <person name="Brown C.T."/>
            <person name="Hug L.A."/>
            <person name="Sharon I."/>
            <person name="Castelle C.J."/>
            <person name="Probst A.J."/>
            <person name="Thomas B.C."/>
            <person name="Singh A."/>
            <person name="Wilkins M.J."/>
            <person name="Karaoz U."/>
            <person name="Brodie E.L."/>
            <person name="Williams K.H."/>
            <person name="Hubbard S.S."/>
            <person name="Banfield J.F."/>
        </authorList>
    </citation>
    <scope>NUCLEOTIDE SEQUENCE [LARGE SCALE GENOMIC DNA]</scope>
</reference>
<dbReference type="Pfam" id="PF04452">
    <property type="entry name" value="Methyltrans_RNA"/>
    <property type="match status" value="1"/>
</dbReference>
<dbReference type="GO" id="GO:0005737">
    <property type="term" value="C:cytoplasm"/>
    <property type="evidence" value="ECO:0007669"/>
    <property type="project" value="UniProtKB-SubCell"/>
</dbReference>
<keyword evidence="7 10" id="KW-0949">S-adenosyl-L-methionine</keyword>
<dbReference type="CDD" id="cd18084">
    <property type="entry name" value="RsmE-like"/>
    <property type="match status" value="1"/>
</dbReference>
<keyword evidence="3 10" id="KW-0963">Cytoplasm</keyword>
<evidence type="ECO:0000256" key="4">
    <source>
        <dbReference type="ARBA" id="ARBA00022552"/>
    </source>
</evidence>
<name>A0A1G1ZSZ9_9BACT</name>
<dbReference type="STRING" id="1798410.A3H63_01105"/>
<proteinExistence type="inferred from homology"/>
<dbReference type="GO" id="GO:0070475">
    <property type="term" value="P:rRNA base methylation"/>
    <property type="evidence" value="ECO:0007669"/>
    <property type="project" value="TreeGrafter"/>
</dbReference>
<evidence type="ECO:0000256" key="3">
    <source>
        <dbReference type="ARBA" id="ARBA00022490"/>
    </source>
</evidence>
<dbReference type="InterPro" id="IPR015947">
    <property type="entry name" value="PUA-like_sf"/>
</dbReference>
<dbReference type="PANTHER" id="PTHR30027">
    <property type="entry name" value="RIBOSOMAL RNA SMALL SUBUNIT METHYLTRANSFERASE E"/>
    <property type="match status" value="1"/>
</dbReference>
<dbReference type="EMBL" id="MHJM01000016">
    <property type="protein sequence ID" value="OGY67848.1"/>
    <property type="molecule type" value="Genomic_DNA"/>
</dbReference>
<dbReference type="PIRSF" id="PIRSF015601">
    <property type="entry name" value="MTase_slr0722"/>
    <property type="match status" value="1"/>
</dbReference>
<evidence type="ECO:0000256" key="5">
    <source>
        <dbReference type="ARBA" id="ARBA00022603"/>
    </source>
</evidence>
<dbReference type="InterPro" id="IPR029028">
    <property type="entry name" value="Alpha/beta_knot_MTases"/>
</dbReference>
<evidence type="ECO:0000256" key="10">
    <source>
        <dbReference type="PIRNR" id="PIRNR015601"/>
    </source>
</evidence>
<accession>A0A1G1ZSZ9</accession>
<dbReference type="InterPro" id="IPR046887">
    <property type="entry name" value="RsmE_PUA-like"/>
</dbReference>
<dbReference type="AlphaFoldDB" id="A0A1G1ZSZ9"/>
<evidence type="ECO:0000256" key="2">
    <source>
        <dbReference type="ARBA" id="ARBA00005528"/>
    </source>
</evidence>
<dbReference type="EC" id="2.1.1.193" evidence="10"/>
<sequence length="231" mass="25569">MHRFFIDPRLIQGNRIVFSDREIANQLKKVLRIKSGDEVLFLDGSGKEYLTVLDSLDSSGIKGRVVKVSENKNEPELKITLYQSLCKKDKLEWVLQKNTEVGIAAFAPVLAERSEKLGFNAERAEKIIREAAEQSERGILPALFKIQDLSDALKNAAGEKIILDRSGENIKSYKSTVNSQMLNVFVGPEGGFTENEIEIAKNSGVKIISLGPRILRTETAGLVAAAILLNK</sequence>
<dbReference type="Pfam" id="PF20260">
    <property type="entry name" value="PUA_4"/>
    <property type="match status" value="1"/>
</dbReference>
<evidence type="ECO:0000256" key="8">
    <source>
        <dbReference type="ARBA" id="ARBA00025699"/>
    </source>
</evidence>
<comment type="caution">
    <text evidence="13">The sequence shown here is derived from an EMBL/GenBank/DDBJ whole genome shotgun (WGS) entry which is preliminary data.</text>
</comment>
<comment type="function">
    <text evidence="8 10">Specifically methylates the N3 position of the uracil ring of uridine 1498 (m3U1498) in 16S rRNA. Acts on the fully assembled 30S ribosomal subunit.</text>
</comment>
<protein>
    <recommendedName>
        <fullName evidence="10">Ribosomal RNA small subunit methyltransferase E</fullName>
        <ecNumber evidence="10">2.1.1.193</ecNumber>
    </recommendedName>
</protein>
<keyword evidence="5 10" id="KW-0489">Methyltransferase</keyword>
<comment type="catalytic activity">
    <reaction evidence="9 10">
        <text>uridine(1498) in 16S rRNA + S-adenosyl-L-methionine = N(3)-methyluridine(1498) in 16S rRNA + S-adenosyl-L-homocysteine + H(+)</text>
        <dbReference type="Rhea" id="RHEA:42920"/>
        <dbReference type="Rhea" id="RHEA-COMP:10283"/>
        <dbReference type="Rhea" id="RHEA-COMP:10284"/>
        <dbReference type="ChEBI" id="CHEBI:15378"/>
        <dbReference type="ChEBI" id="CHEBI:57856"/>
        <dbReference type="ChEBI" id="CHEBI:59789"/>
        <dbReference type="ChEBI" id="CHEBI:65315"/>
        <dbReference type="ChEBI" id="CHEBI:74502"/>
        <dbReference type="EC" id="2.1.1.193"/>
    </reaction>
</comment>
<dbReference type="InterPro" id="IPR006700">
    <property type="entry name" value="RsmE"/>
</dbReference>
<evidence type="ECO:0000256" key="9">
    <source>
        <dbReference type="ARBA" id="ARBA00047944"/>
    </source>
</evidence>
<dbReference type="SUPFAM" id="SSF75217">
    <property type="entry name" value="alpha/beta knot"/>
    <property type="match status" value="1"/>
</dbReference>
<comment type="subcellular location">
    <subcellularLocation>
        <location evidence="1 10">Cytoplasm</location>
    </subcellularLocation>
</comment>
<keyword evidence="4 10" id="KW-0698">rRNA processing</keyword>
<dbReference type="InterPro" id="IPR046886">
    <property type="entry name" value="RsmE_MTase_dom"/>
</dbReference>
<evidence type="ECO:0000259" key="12">
    <source>
        <dbReference type="Pfam" id="PF20260"/>
    </source>
</evidence>
<evidence type="ECO:0000313" key="14">
    <source>
        <dbReference type="Proteomes" id="UP000176284"/>
    </source>
</evidence>
<evidence type="ECO:0000259" key="11">
    <source>
        <dbReference type="Pfam" id="PF04452"/>
    </source>
</evidence>